<sequence>MSGANRKEVVLRGLLEPTLPVALPPGLVPQTTARGVRLRRGRRAARAALWTVLATAAALFAVWAWAVHPWAVPPTDMTPPLEGW</sequence>
<accession>A0ABN1UT18</accession>
<organism evidence="2 3">
    <name type="scientific">Streptomyces hebeiensis</name>
    <dbReference type="NCBI Taxonomy" id="229486"/>
    <lineage>
        <taxon>Bacteria</taxon>
        <taxon>Bacillati</taxon>
        <taxon>Actinomycetota</taxon>
        <taxon>Actinomycetes</taxon>
        <taxon>Kitasatosporales</taxon>
        <taxon>Streptomycetaceae</taxon>
        <taxon>Streptomyces</taxon>
    </lineage>
</organism>
<proteinExistence type="predicted"/>
<reference evidence="2 3" key="1">
    <citation type="journal article" date="2019" name="Int. J. Syst. Evol. Microbiol.">
        <title>The Global Catalogue of Microorganisms (GCM) 10K type strain sequencing project: providing services to taxonomists for standard genome sequencing and annotation.</title>
        <authorList>
            <consortium name="The Broad Institute Genomics Platform"/>
            <consortium name="The Broad Institute Genome Sequencing Center for Infectious Disease"/>
            <person name="Wu L."/>
            <person name="Ma J."/>
        </authorList>
    </citation>
    <scope>NUCLEOTIDE SEQUENCE [LARGE SCALE GENOMIC DNA]</scope>
    <source>
        <strain evidence="2 3">JCM 12696</strain>
    </source>
</reference>
<evidence type="ECO:0000256" key="1">
    <source>
        <dbReference type="SAM" id="Phobius"/>
    </source>
</evidence>
<dbReference type="EMBL" id="BAAAKV010000018">
    <property type="protein sequence ID" value="GAA1166947.1"/>
    <property type="molecule type" value="Genomic_DNA"/>
</dbReference>
<keyword evidence="1" id="KW-0812">Transmembrane</keyword>
<feature type="transmembrane region" description="Helical" evidence="1">
    <location>
        <begin position="47"/>
        <end position="66"/>
    </location>
</feature>
<keyword evidence="1" id="KW-1133">Transmembrane helix</keyword>
<dbReference type="Proteomes" id="UP001501371">
    <property type="component" value="Unassembled WGS sequence"/>
</dbReference>
<keyword evidence="3" id="KW-1185">Reference proteome</keyword>
<evidence type="ECO:0000313" key="2">
    <source>
        <dbReference type="EMBL" id="GAA1166947.1"/>
    </source>
</evidence>
<comment type="caution">
    <text evidence="2">The sequence shown here is derived from an EMBL/GenBank/DDBJ whole genome shotgun (WGS) entry which is preliminary data.</text>
</comment>
<keyword evidence="1" id="KW-0472">Membrane</keyword>
<evidence type="ECO:0000313" key="3">
    <source>
        <dbReference type="Proteomes" id="UP001501371"/>
    </source>
</evidence>
<protein>
    <submittedName>
        <fullName evidence="2">Uncharacterized protein</fullName>
    </submittedName>
</protein>
<name>A0ABN1UT18_9ACTN</name>
<dbReference type="RefSeq" id="WP_344274524.1">
    <property type="nucleotide sequence ID" value="NZ_BAAAKV010000018.1"/>
</dbReference>
<gene>
    <name evidence="2" type="ORF">GCM10009654_24910</name>
</gene>